<gene>
    <name evidence="2" type="ORF">BN1080_03100</name>
</gene>
<evidence type="ECO:0000313" key="3">
    <source>
        <dbReference type="Proteomes" id="UP000043699"/>
    </source>
</evidence>
<proteinExistence type="predicted"/>
<reference evidence="2 3" key="1">
    <citation type="submission" date="2014-09" db="EMBL/GenBank/DDBJ databases">
        <authorList>
            <person name="Urmite Genomes Urmite Genomes"/>
        </authorList>
    </citation>
    <scope>NUCLEOTIDE SEQUENCE [LARGE SCALE GENOMIC DNA]</scope>
    <source>
        <strain evidence="2 3">ES2</strain>
    </source>
</reference>
<dbReference type="EMBL" id="CCXS01000001">
    <property type="protein sequence ID" value="CEG24081.1"/>
    <property type="molecule type" value="Genomic_DNA"/>
</dbReference>
<keyword evidence="1" id="KW-1133">Transmembrane helix</keyword>
<accession>A0A098ES00</accession>
<keyword evidence="3" id="KW-1185">Reference proteome</keyword>
<organism evidence="2 3">
    <name type="scientific">Planococcus massiliensis</name>
    <dbReference type="NCBI Taxonomy" id="1499687"/>
    <lineage>
        <taxon>Bacteria</taxon>
        <taxon>Bacillati</taxon>
        <taxon>Bacillota</taxon>
        <taxon>Bacilli</taxon>
        <taxon>Bacillales</taxon>
        <taxon>Caryophanaceae</taxon>
        <taxon>Planococcus</taxon>
    </lineage>
</organism>
<dbReference type="OrthoDB" id="2453700at2"/>
<evidence type="ECO:0000313" key="2">
    <source>
        <dbReference type="EMBL" id="CEG24081.1"/>
    </source>
</evidence>
<dbReference type="Proteomes" id="UP000043699">
    <property type="component" value="Unassembled WGS sequence"/>
</dbReference>
<evidence type="ECO:0000256" key="1">
    <source>
        <dbReference type="SAM" id="Phobius"/>
    </source>
</evidence>
<dbReference type="AlphaFoldDB" id="A0A098ES00"/>
<protein>
    <submittedName>
        <fullName evidence="2">Uncharacterized protein</fullName>
    </submittedName>
</protein>
<keyword evidence="1" id="KW-0812">Transmembrane</keyword>
<feature type="transmembrane region" description="Helical" evidence="1">
    <location>
        <begin position="22"/>
        <end position="55"/>
    </location>
</feature>
<dbReference type="RefSeq" id="WP_052653316.1">
    <property type="nucleotide sequence ID" value="NZ_CCXS01000001.1"/>
</dbReference>
<sequence>MNHFSITEIKERNSQSAQAIGFLIAGILAALVYGIVQLSVPAFLLVLVFAINLFLETREYKKSYKIELEAAKYNEEHLNS</sequence>
<name>A0A098ES00_9BACL</name>
<keyword evidence="1" id="KW-0472">Membrane</keyword>